<dbReference type="GO" id="GO:0032456">
    <property type="term" value="P:endocytic recycling"/>
    <property type="evidence" value="ECO:0007669"/>
    <property type="project" value="TreeGrafter"/>
</dbReference>
<organism evidence="9 10">
    <name type="scientific">Paralvinella palmiformis</name>
    <dbReference type="NCBI Taxonomy" id="53620"/>
    <lineage>
        <taxon>Eukaryota</taxon>
        <taxon>Metazoa</taxon>
        <taxon>Spiralia</taxon>
        <taxon>Lophotrochozoa</taxon>
        <taxon>Annelida</taxon>
        <taxon>Polychaeta</taxon>
        <taxon>Sedentaria</taxon>
        <taxon>Canalipalpata</taxon>
        <taxon>Terebellida</taxon>
        <taxon>Terebelliformia</taxon>
        <taxon>Alvinellidae</taxon>
        <taxon>Paralvinella</taxon>
    </lineage>
</organism>
<accession>A0AAD9IXP9</accession>
<keyword evidence="5" id="KW-0333">Golgi apparatus</keyword>
<dbReference type="AlphaFoldDB" id="A0AAD9IXP9"/>
<feature type="region of interest" description="Disordered" evidence="7">
    <location>
        <begin position="244"/>
        <end position="273"/>
    </location>
</feature>
<dbReference type="Proteomes" id="UP001208570">
    <property type="component" value="Unassembled WGS sequence"/>
</dbReference>
<dbReference type="SUPFAM" id="SSF74788">
    <property type="entry name" value="Cullin repeat-like"/>
    <property type="match status" value="1"/>
</dbReference>
<proteinExistence type="inferred from homology"/>
<sequence length="896" mass="102146">MDSVDKAADQYDINGPRFKPDAYLSKLLKERSLTELMDKETEMDRHIRSLDSNMQTLVYENYNKFISATDTIEKMKNDFRKMEDEMDQLTANMSAITDSSMKISNTLQERRQQITRLSAVHMRLQKLQFLFELPAQLQKCIEMQAYSQAVRYYTKTQKVLHQYQHLSSFQGIQHDCNLIVQQLSQKLREQFRNKESSARQLTECVDLLLQLNEPAEQLCEEFLSHARQKVDEDLSVLENQLQQLTGETSGDESVEEPDGRDSDSLQRSPTIPTTGPTDVLQFIDCGCNGFLSNMCLVIASYNDMFLNRQTDDEELDVIALKKLVNFVNLVMEKYFGFVRLRVQLEKETGDNTILVRALDRFHRRLQAMNKLLPDTDFSRAGTEIVSHAASDRVTHYLDMLRQHFSDCLTDIRQSLAAPRLVGKQDGGGANLADMLHNLHTAVIDQIKSVLTNLQAFIASDITFAMKPYFRGPFCSQDVRQTFLVGFLRHILSVCNDFCEGLGDKGTVPPSLLLILARLCKDFEGSTISYLMTLAEEQFIIDDKVELTQPSELCTEAKEMAQKLLNHYVRVQGQTISQMLRKSVETRDWLKTIEPRNVRSVMKRVVEDITAINSQVGQLYEEGVRKERSSDSTKRSYSYSTSKPTARSNWSYAPSLVHFLLDEIVASTIHRCLDPTTMEPSVSCHLSHIYKQTEDEFNSDTTGLGVFGGLPNEGIPPNEMDDVFESEPFIPHLQLFGSSAPIMQLYDWKQAEIVRSSLISSAFEVGYHDDVSRLDAIPRRHISSADMIQCQKHSPTDSLDSIISLDNYPHHDLDQVILKPLASRKNSTLVNLFQKQSSSESNIFDLFDNECFLLSDSESVSSDDSYERLSQISLPDNDDVVVIYPKNYFNGTYCCIL</sequence>
<feature type="domain" description="Exocyst complex component EXOC2/Sec5 N-terminal" evidence="8">
    <location>
        <begin position="6"/>
        <end position="245"/>
    </location>
</feature>
<comment type="caution">
    <text evidence="9">The sequence shown here is derived from an EMBL/GenBank/DDBJ whole genome shotgun (WGS) entry which is preliminary data.</text>
</comment>
<comment type="subcellular location">
    <subcellularLocation>
        <location evidence="5">Golgi apparatus</location>
        <location evidence="5">trans-Golgi network</location>
    </subcellularLocation>
</comment>
<comment type="function">
    <text evidence="5">Acts as component of the GARP complex that is involved in retrograde transport from early and late endosomes to the trans-Golgi network (TGN).</text>
</comment>
<dbReference type="GO" id="GO:0042147">
    <property type="term" value="P:retrograde transport, endosome to Golgi"/>
    <property type="evidence" value="ECO:0007669"/>
    <property type="project" value="UniProtKB-UniRule"/>
</dbReference>
<dbReference type="GO" id="GO:0005829">
    <property type="term" value="C:cytosol"/>
    <property type="evidence" value="ECO:0007669"/>
    <property type="project" value="GOC"/>
</dbReference>
<dbReference type="GO" id="GO:0015031">
    <property type="term" value="P:protein transport"/>
    <property type="evidence" value="ECO:0007669"/>
    <property type="project" value="UniProtKB-UniRule"/>
</dbReference>
<feature type="coiled-coil region" evidence="6">
    <location>
        <begin position="72"/>
        <end position="99"/>
    </location>
</feature>
<comment type="subunit">
    <text evidence="5">Component of the Golgi-associated retrograde protein (GARP) complex.</text>
</comment>
<dbReference type="GO" id="GO:0000938">
    <property type="term" value="C:GARP complex"/>
    <property type="evidence" value="ECO:0007669"/>
    <property type="project" value="UniProtKB-UniRule"/>
</dbReference>
<keyword evidence="5" id="KW-0445">Lipid transport</keyword>
<evidence type="ECO:0000313" key="9">
    <source>
        <dbReference type="EMBL" id="KAK2141995.1"/>
    </source>
</evidence>
<evidence type="ECO:0000256" key="1">
    <source>
        <dbReference type="ARBA" id="ARBA00006080"/>
    </source>
</evidence>
<evidence type="ECO:0000313" key="10">
    <source>
        <dbReference type="Proteomes" id="UP001208570"/>
    </source>
</evidence>
<dbReference type="GO" id="GO:0007030">
    <property type="term" value="P:Golgi organization"/>
    <property type="evidence" value="ECO:0007669"/>
    <property type="project" value="UniProtKB-UniRule"/>
</dbReference>
<evidence type="ECO:0000256" key="5">
    <source>
        <dbReference type="RuleBase" id="RU368010"/>
    </source>
</evidence>
<reference evidence="9" key="1">
    <citation type="journal article" date="2023" name="Mol. Biol. Evol.">
        <title>Third-Generation Sequencing Reveals the Adaptive Role of the Epigenome in Three Deep-Sea Polychaetes.</title>
        <authorList>
            <person name="Perez M."/>
            <person name="Aroh O."/>
            <person name="Sun Y."/>
            <person name="Lan Y."/>
            <person name="Juniper S.K."/>
            <person name="Young C.R."/>
            <person name="Angers B."/>
            <person name="Qian P.Y."/>
        </authorList>
    </citation>
    <scope>NUCLEOTIDE SEQUENCE</scope>
    <source>
        <strain evidence="9">P08H-3</strain>
    </source>
</reference>
<keyword evidence="3 5" id="KW-0813">Transport</keyword>
<dbReference type="GO" id="GO:0048193">
    <property type="term" value="P:Golgi vesicle transport"/>
    <property type="evidence" value="ECO:0007669"/>
    <property type="project" value="TreeGrafter"/>
</dbReference>
<dbReference type="GO" id="GO:1990745">
    <property type="term" value="C:EARP complex"/>
    <property type="evidence" value="ECO:0007669"/>
    <property type="project" value="TreeGrafter"/>
</dbReference>
<evidence type="ECO:0000256" key="4">
    <source>
        <dbReference type="ARBA" id="ARBA00023054"/>
    </source>
</evidence>
<dbReference type="InterPro" id="IPR039481">
    <property type="entry name" value="EXOC2/Sec5_N_dom"/>
</dbReference>
<name>A0AAD9IXP9_9ANNE</name>
<gene>
    <name evidence="9" type="ORF">LSH36_1007g00002</name>
</gene>
<keyword evidence="4 6" id="KW-0175">Coiled coil</keyword>
<protein>
    <recommendedName>
        <fullName evidence="2 5">Vacuolar protein sorting-associated protein 51 homolog</fullName>
    </recommendedName>
</protein>
<evidence type="ECO:0000256" key="3">
    <source>
        <dbReference type="ARBA" id="ARBA00022448"/>
    </source>
</evidence>
<keyword evidence="5" id="KW-0653">Protein transport</keyword>
<evidence type="ECO:0000259" key="8">
    <source>
        <dbReference type="Pfam" id="PF15469"/>
    </source>
</evidence>
<dbReference type="InterPro" id="IPR014812">
    <property type="entry name" value="Vps51"/>
</dbReference>
<dbReference type="GO" id="GO:0006869">
    <property type="term" value="P:lipid transport"/>
    <property type="evidence" value="ECO:0007669"/>
    <property type="project" value="UniProtKB-UniRule"/>
</dbReference>
<dbReference type="EMBL" id="JAODUP010001007">
    <property type="protein sequence ID" value="KAK2141995.1"/>
    <property type="molecule type" value="Genomic_DNA"/>
</dbReference>
<dbReference type="PANTHER" id="PTHR15954">
    <property type="entry name" value="VACUOLAR PROTEIN SORTING-ASSOCIATED PROTEIN 51 HOMOLOG"/>
    <property type="match status" value="1"/>
</dbReference>
<feature type="compositionally biased region" description="Basic and acidic residues" evidence="7">
    <location>
        <begin position="621"/>
        <end position="633"/>
    </location>
</feature>
<comment type="similarity">
    <text evidence="1 5">Belongs to the VPS51 family.</text>
</comment>
<dbReference type="PANTHER" id="PTHR15954:SF4">
    <property type="entry name" value="VACUOLAR PROTEIN SORTING-ASSOCIATED PROTEIN 51 HOMOLOG"/>
    <property type="match status" value="1"/>
</dbReference>
<dbReference type="Pfam" id="PF15469">
    <property type="entry name" value="Sec5"/>
    <property type="match status" value="2"/>
</dbReference>
<dbReference type="GO" id="GO:0016020">
    <property type="term" value="C:membrane"/>
    <property type="evidence" value="ECO:0007669"/>
    <property type="project" value="TreeGrafter"/>
</dbReference>
<evidence type="ECO:0000256" key="2">
    <source>
        <dbReference type="ARBA" id="ARBA00016122"/>
    </source>
</evidence>
<evidence type="ECO:0000256" key="6">
    <source>
        <dbReference type="SAM" id="Coils"/>
    </source>
</evidence>
<dbReference type="InterPro" id="IPR016159">
    <property type="entry name" value="Cullin_repeat-like_dom_sf"/>
</dbReference>
<evidence type="ECO:0000256" key="7">
    <source>
        <dbReference type="SAM" id="MobiDB-lite"/>
    </source>
</evidence>
<feature type="domain" description="Exocyst complex component EXOC2/Sec5 N-terminal" evidence="8">
    <location>
        <begin position="391"/>
        <end position="617"/>
    </location>
</feature>
<keyword evidence="10" id="KW-1185">Reference proteome</keyword>
<feature type="region of interest" description="Disordered" evidence="7">
    <location>
        <begin position="621"/>
        <end position="646"/>
    </location>
</feature>
<dbReference type="GO" id="GO:0007041">
    <property type="term" value="P:lysosomal transport"/>
    <property type="evidence" value="ECO:0007669"/>
    <property type="project" value="TreeGrafter"/>
</dbReference>